<dbReference type="Pfam" id="PF18126">
    <property type="entry name" value="Mitoc_mL59"/>
    <property type="match status" value="1"/>
</dbReference>
<evidence type="ECO:0000256" key="1">
    <source>
        <dbReference type="SAM" id="MobiDB-lite"/>
    </source>
</evidence>
<comment type="caution">
    <text evidence="3">The sequence shown here is derived from an EMBL/GenBank/DDBJ whole genome shotgun (WGS) entry which is preliminary data.</text>
</comment>
<dbReference type="InterPro" id="IPR040922">
    <property type="entry name" value="Ribosomal_mL59_dom"/>
</dbReference>
<name>A0A9D4TY17_CHLVU</name>
<gene>
    <name evidence="3" type="ORF">D9Q98_000359</name>
</gene>
<sequence>MAHLLAKLGEAAIKWQRTQSGVWRKPAISAKNLARLRRETLLEGGEWPYEKPVVETKRRKPKGHKHDREKPQREAAIQKKLEVVDERIAEYRKSQHEAMREASLMDRVLLTPKQIRLKAKGG</sequence>
<evidence type="ECO:0000313" key="4">
    <source>
        <dbReference type="Proteomes" id="UP001055712"/>
    </source>
</evidence>
<accession>A0A9D4TY17</accession>
<proteinExistence type="predicted"/>
<feature type="domain" description="Large ribosomal subunit protein mL59" evidence="2">
    <location>
        <begin position="14"/>
        <end position="93"/>
    </location>
</feature>
<evidence type="ECO:0000259" key="2">
    <source>
        <dbReference type="Pfam" id="PF18126"/>
    </source>
</evidence>
<dbReference type="PANTHER" id="PTHR36781">
    <property type="entry name" value="OS05G0114600 PROTEIN"/>
    <property type="match status" value="1"/>
</dbReference>
<dbReference type="EMBL" id="SIDB01000001">
    <property type="protein sequence ID" value="KAI3437914.1"/>
    <property type="molecule type" value="Genomic_DNA"/>
</dbReference>
<dbReference type="PANTHER" id="PTHR36781:SF1">
    <property type="entry name" value="OS05G0114600 PROTEIN"/>
    <property type="match status" value="1"/>
</dbReference>
<feature type="region of interest" description="Disordered" evidence="1">
    <location>
        <begin position="53"/>
        <end position="73"/>
    </location>
</feature>
<keyword evidence="4" id="KW-1185">Reference proteome</keyword>
<reference evidence="3" key="2">
    <citation type="submission" date="2020-11" db="EMBL/GenBank/DDBJ databases">
        <authorList>
            <person name="Cecchin M."/>
            <person name="Marcolungo L."/>
            <person name="Rossato M."/>
            <person name="Girolomoni L."/>
            <person name="Cosentino E."/>
            <person name="Cuine S."/>
            <person name="Li-Beisson Y."/>
            <person name="Delledonne M."/>
            <person name="Ballottari M."/>
        </authorList>
    </citation>
    <scope>NUCLEOTIDE SEQUENCE</scope>
    <source>
        <strain evidence="3">211/11P</strain>
        <tissue evidence="3">Whole cell</tissue>
    </source>
</reference>
<reference evidence="3" key="1">
    <citation type="journal article" date="2019" name="Plant J.">
        <title>Chlorella vulgaris genome assembly and annotation reveals the molecular basis for metabolic acclimation to high light conditions.</title>
        <authorList>
            <person name="Cecchin M."/>
            <person name="Marcolungo L."/>
            <person name="Rossato M."/>
            <person name="Girolomoni L."/>
            <person name="Cosentino E."/>
            <person name="Cuine S."/>
            <person name="Li-Beisson Y."/>
            <person name="Delledonne M."/>
            <person name="Ballottari M."/>
        </authorList>
    </citation>
    <scope>NUCLEOTIDE SEQUENCE</scope>
    <source>
        <strain evidence="3">211/11P</strain>
    </source>
</reference>
<dbReference type="Proteomes" id="UP001055712">
    <property type="component" value="Unassembled WGS sequence"/>
</dbReference>
<protein>
    <recommendedName>
        <fullName evidence="2">Large ribosomal subunit protein mL59 domain-containing protein</fullName>
    </recommendedName>
</protein>
<dbReference type="OrthoDB" id="18529at2759"/>
<organism evidence="3 4">
    <name type="scientific">Chlorella vulgaris</name>
    <name type="common">Green alga</name>
    <dbReference type="NCBI Taxonomy" id="3077"/>
    <lineage>
        <taxon>Eukaryota</taxon>
        <taxon>Viridiplantae</taxon>
        <taxon>Chlorophyta</taxon>
        <taxon>core chlorophytes</taxon>
        <taxon>Trebouxiophyceae</taxon>
        <taxon>Chlorellales</taxon>
        <taxon>Chlorellaceae</taxon>
        <taxon>Chlorella clade</taxon>
        <taxon>Chlorella</taxon>
    </lineage>
</organism>
<evidence type="ECO:0000313" key="3">
    <source>
        <dbReference type="EMBL" id="KAI3437914.1"/>
    </source>
</evidence>
<dbReference type="AlphaFoldDB" id="A0A9D4TY17"/>